<dbReference type="KEGG" id="vg:26632247"/>
<proteinExistence type="predicted"/>
<keyword evidence="2" id="KW-1185">Reference proteome</keyword>
<organism evidence="1 2">
    <name type="scientific">Mycobacterium phage Archie</name>
    <dbReference type="NCBI Taxonomy" id="1718599"/>
    <lineage>
        <taxon>Viruses</taxon>
        <taxon>Duplodnaviria</taxon>
        <taxon>Heunggongvirae</taxon>
        <taxon>Uroviricota</taxon>
        <taxon>Caudoviricetes</taxon>
        <taxon>Vilmaviridae</taxon>
        <taxon>Lclasvirinae</taxon>
        <taxon>Faithunavirus</taxon>
        <taxon>Faithunavirus archie</taxon>
    </lineage>
</organism>
<evidence type="ECO:0000313" key="2">
    <source>
        <dbReference type="Proteomes" id="UP000201697"/>
    </source>
</evidence>
<accession>A0A0M4S2Z5</accession>
<name>A0A0M4S2Z5_9CAUD</name>
<protein>
    <submittedName>
        <fullName evidence="1">Uncharacterized protein</fullName>
    </submittedName>
</protein>
<gene>
    <name evidence="1" type="ORF">SEA_ARCHIE_140</name>
</gene>
<dbReference type="RefSeq" id="YP_009205595.1">
    <property type="nucleotide sequence ID" value="NC_028878.1"/>
</dbReference>
<dbReference type="Proteomes" id="UP000201697">
    <property type="component" value="Segment"/>
</dbReference>
<evidence type="ECO:0000313" key="1">
    <source>
        <dbReference type="EMBL" id="ALF00434.1"/>
    </source>
</evidence>
<sequence length="147" mass="15876">MSDYVTHLLDTIADIEAERAKQYAQADCLATLKELVGVPHNGTEYADHSDDDAMPSADDVAEMIAWADTAANVQAFSRFMDRANGLLDRAYASSRVGYAESAIETAQRALAVATDDYARGQANHVIGTATRLVDRLANSYAAAKGRY</sequence>
<dbReference type="OrthoDB" id="17956at10239"/>
<dbReference type="GeneID" id="26632247"/>
<dbReference type="EMBL" id="KT591489">
    <property type="protein sequence ID" value="ALF00434.1"/>
    <property type="molecule type" value="Genomic_DNA"/>
</dbReference>
<reference evidence="1 2" key="1">
    <citation type="submission" date="2015-08" db="EMBL/GenBank/DDBJ databases">
        <authorList>
            <person name="Clarke R.M."/>
            <person name="Taylor B.J."/>
            <person name="Thorniley A.J."/>
            <person name="Dasenko M.A."/>
            <person name="Denver D.R."/>
            <person name="Garcia-Ruiz H."/>
            <person name="Hoyer J.S."/>
            <person name="Jogdeo S."/>
            <person name="Sullivan C.M."/>
            <person name="Peterson M.R."/>
            <person name="Rowley E.R."/>
            <person name="Schnitzler C.E."/>
            <person name="Vining K.J."/>
            <person name="Almabruk K.H."/>
            <person name="Banawas S."/>
            <person name="Beatty C."/>
            <person name="Bullock C.J."/>
            <person name="Cappellazzi J.E."/>
            <person name="Chagani S.E."/>
            <person name="Chatterjee P."/>
            <person name="Cram E.D."/>
            <person name="Elorriaga M.E."/>
            <person name="Esser M."/>
            <person name="Fellows E.J."/>
            <person name="Garcia G.R."/>
            <person name="Gullaba J.M."/>
            <person name="Kinsley M.A."/>
            <person name="Luo F."/>
            <person name="McGinnis M."/>
            <person name="Paquette C.E."/>
            <person name="Reddekopp R.L."/>
            <person name="Rosen K.L."/>
            <person name="Sahlfeld L.M."/>
            <person name="Vondras A.M."/>
            <person name="Wang J.X."/>
            <person name="Weiss E.S."/>
            <person name="Wernick R."/>
            <person name="Abuelizz H.A."/>
            <person name="Amaro Y."/>
            <person name="Archer C.L."/>
            <person name="Basu A."/>
            <person name="Bellinger M.R."/>
            <person name="Johnson S.F."/>
            <person name="Kitchen S.A."/>
            <person name="Li M."/>
            <person name="Morey-Castro K.E."/>
            <person name="Lavalleur H.J."/>
            <person name="Rangel L.J."/>
            <person name="Ree J.F."/>
            <person name="Shay S.D."/>
            <person name="Sheng Y."/>
            <person name="Smyth J.C."/>
            <person name="Stamm E.A."/>
            <person name="Taylor C.R."/>
            <person name="Vining O.B."/>
            <person name="Wanzeck K.M."/>
            <person name="Watson G."/>
            <person name="Bruck A.J."/>
            <person name="Anders K.R."/>
            <person name="Bradley K.W."/>
            <person name="Asai D.J."/>
            <person name="Bowman C.A."/>
            <person name="Russell D.A."/>
            <person name="Pope W.H."/>
            <person name="Jacobs-Sera D."/>
            <person name="Hendrix R.W."/>
            <person name="Hatfull G.F."/>
        </authorList>
    </citation>
    <scope>NUCLEOTIDE SEQUENCE [LARGE SCALE GENOMIC DNA]</scope>
</reference>